<dbReference type="STRING" id="1230905.A0A1G4KHM4"/>
<evidence type="ECO:0000256" key="3">
    <source>
        <dbReference type="SAM" id="MobiDB-lite"/>
    </source>
</evidence>
<feature type="region of interest" description="Disordered" evidence="3">
    <location>
        <begin position="98"/>
        <end position="121"/>
    </location>
</feature>
<dbReference type="GO" id="GO:0005992">
    <property type="term" value="P:trehalose biosynthetic process"/>
    <property type="evidence" value="ECO:0007669"/>
    <property type="project" value="InterPro"/>
</dbReference>
<dbReference type="GO" id="GO:0031505">
    <property type="term" value="P:fungal-type cell wall organization"/>
    <property type="evidence" value="ECO:0007669"/>
    <property type="project" value="TreeGrafter"/>
</dbReference>
<accession>A0A1G4KHM4</accession>
<dbReference type="PANTHER" id="PTHR10788">
    <property type="entry name" value="TREHALOSE-6-PHOSPHATE SYNTHASE"/>
    <property type="match status" value="1"/>
</dbReference>
<dbReference type="GO" id="GO:0003825">
    <property type="term" value="F:alpha,alpha-trehalose-phosphate synthase (UDP-forming) activity"/>
    <property type="evidence" value="ECO:0007669"/>
    <property type="project" value="TreeGrafter"/>
</dbReference>
<organism evidence="4 5">
    <name type="scientific">Lachancea mirantina</name>
    <dbReference type="NCBI Taxonomy" id="1230905"/>
    <lineage>
        <taxon>Eukaryota</taxon>
        <taxon>Fungi</taxon>
        <taxon>Dikarya</taxon>
        <taxon>Ascomycota</taxon>
        <taxon>Saccharomycotina</taxon>
        <taxon>Saccharomycetes</taxon>
        <taxon>Saccharomycetales</taxon>
        <taxon>Saccharomycetaceae</taxon>
        <taxon>Lachancea</taxon>
    </lineage>
</organism>
<dbReference type="Gene3D" id="3.30.70.1020">
    <property type="entry name" value="Trehalose-6-phosphate phosphatase related protein, domain 2"/>
    <property type="match status" value="1"/>
</dbReference>
<dbReference type="InterPro" id="IPR001830">
    <property type="entry name" value="Glyco_trans_20"/>
</dbReference>
<proteinExistence type="inferred from homology"/>
<protein>
    <submittedName>
        <fullName evidence="4">LAMI_0H12310g1_1</fullName>
    </submittedName>
</protein>
<dbReference type="Gene3D" id="3.40.50.2000">
    <property type="entry name" value="Glycogen Phosphorylase B"/>
    <property type="match status" value="2"/>
</dbReference>
<sequence>MGVPLIASEERAISGRIINCVPQLPYKIGRNDAYTPAIEHSKSASEEWSMTPISGNSALYSSVNYLRDSSEWEQHVVGWTGEIDPGSSFAYVAKADLQREPSTDGNPPQARRGSISLTEDDTRYMSKDPVEDPLYLTSEQKRGIAEKLQAAEDPNNQQTIHPVWLLRKGQRRWRQYAENIIWPALHYILSAPSDGQQENNWWYDYVKFNEAYAMKVAQIYKPGDIIWIHDYYLMLLPQLLRMRFQDAIIAYFHHTPWPSNEYFRCLSKRKQLLDGILGSNRVCFQNEGFARHFVSGCKRLLDSTSSKRKSKEGKDEWRISAYGGDVLVDALPIGVNTQEILKEAFSPDIDSKVTTIKEAYAGKQIIFGRDRLNTVRGVIQKMQAFETFLAMFPEWRDKVVLIQVSRPTESDNNVKLEQQVNDLVNSINAQYGSLNFSPVQHYHMRIPKDVYFSLLRAADLCLITSVRDGMNTTALEYVTVKSQPSIGNCYASPLVLSEFSGTSTVLRDALIVNPWDSVAVAKTINRALKLKPIEKSNLERKLWACVPTIQDWNDKFLRRVISIARRENEESRITPALNGPLLLKNYQKAERRLFLFDYDGTLTPIVRDPAAAIPSAKLYRILSKLASDPKNQIWIISGRDQQFLSKWLGGKLPQLGLSAEHGCFMKDVSSQDWVNLTEKFDMSWQKKVHEIMEQFTMHTPGSSIEVKKVALTWHYRRADPELGEYNASKMKETLEEFAPDLGLEVMEGKANVEVRPKFVNKGEIVKRLIWHPHGTKQDSEDEFKLDKSLPKDQLPDFILCLGDDFTDEDMFKQLNGIEKEWDEIFADQKNEWDHFGIYPVTVGSASKKTVAKAHLTDPQQVLDTLGLLVGDVSLFQSGGTVDLDDRGHIKDSESSVKSEIAGAAYNMRRTGSHQKYKHK</sequence>
<dbReference type="GO" id="GO:0005829">
    <property type="term" value="C:cytosol"/>
    <property type="evidence" value="ECO:0007669"/>
    <property type="project" value="TreeGrafter"/>
</dbReference>
<dbReference type="FunFam" id="3.40.50.2000:FF:000131">
    <property type="entry name" value="Trehalose-6-phosphate phosphatase"/>
    <property type="match status" value="1"/>
</dbReference>
<dbReference type="InterPro" id="IPR006379">
    <property type="entry name" value="HAD-SF_hydro_IIB"/>
</dbReference>
<dbReference type="NCBIfam" id="TIGR00685">
    <property type="entry name" value="T6PP"/>
    <property type="match status" value="1"/>
</dbReference>
<dbReference type="NCBIfam" id="TIGR01484">
    <property type="entry name" value="HAD-SF-IIB"/>
    <property type="match status" value="1"/>
</dbReference>
<evidence type="ECO:0000256" key="1">
    <source>
        <dbReference type="ARBA" id="ARBA00005409"/>
    </source>
</evidence>
<dbReference type="GO" id="GO:0034605">
    <property type="term" value="P:cellular response to heat"/>
    <property type="evidence" value="ECO:0007669"/>
    <property type="project" value="TreeGrafter"/>
</dbReference>
<dbReference type="CDD" id="cd03788">
    <property type="entry name" value="GT20_TPS"/>
    <property type="match status" value="1"/>
</dbReference>
<dbReference type="AlphaFoldDB" id="A0A1G4KHM4"/>
<dbReference type="SUPFAM" id="SSF56784">
    <property type="entry name" value="HAD-like"/>
    <property type="match status" value="1"/>
</dbReference>
<comment type="similarity">
    <text evidence="2">In the C-terminal section; belongs to the trehalose phosphatase family.</text>
</comment>
<dbReference type="PANTHER" id="PTHR10788:SF123">
    <property type="entry name" value="TREHALOSE-PHOSPHATASE"/>
    <property type="match status" value="1"/>
</dbReference>
<evidence type="ECO:0000313" key="5">
    <source>
        <dbReference type="Proteomes" id="UP000191024"/>
    </source>
</evidence>
<dbReference type="EMBL" id="LT598468">
    <property type="protein sequence ID" value="SCV03959.1"/>
    <property type="molecule type" value="Genomic_DNA"/>
</dbReference>
<comment type="similarity">
    <text evidence="1">In the N-terminal section; belongs to the glycosyltransferase 20 family.</text>
</comment>
<dbReference type="CDD" id="cd01627">
    <property type="entry name" value="HAD_TPP"/>
    <property type="match status" value="1"/>
</dbReference>
<evidence type="ECO:0000256" key="2">
    <source>
        <dbReference type="ARBA" id="ARBA00006330"/>
    </source>
</evidence>
<dbReference type="InterPro" id="IPR023214">
    <property type="entry name" value="HAD_sf"/>
</dbReference>
<evidence type="ECO:0000313" key="4">
    <source>
        <dbReference type="EMBL" id="SCV03959.1"/>
    </source>
</evidence>
<dbReference type="GO" id="GO:0004805">
    <property type="term" value="F:trehalose-phosphatase activity"/>
    <property type="evidence" value="ECO:0007669"/>
    <property type="project" value="TreeGrafter"/>
</dbReference>
<dbReference type="OrthoDB" id="755951at2759"/>
<dbReference type="Gene3D" id="3.40.50.1000">
    <property type="entry name" value="HAD superfamily/HAD-like"/>
    <property type="match status" value="1"/>
</dbReference>
<dbReference type="Pfam" id="PF00982">
    <property type="entry name" value="Glyco_transf_20"/>
    <property type="match status" value="1"/>
</dbReference>
<dbReference type="SUPFAM" id="SSF53756">
    <property type="entry name" value="UDP-Glycosyltransferase/glycogen phosphorylase"/>
    <property type="match status" value="1"/>
</dbReference>
<reference evidence="5" key="1">
    <citation type="submission" date="2016-03" db="EMBL/GenBank/DDBJ databases">
        <authorList>
            <person name="Devillers H."/>
        </authorList>
    </citation>
    <scope>NUCLEOTIDE SEQUENCE [LARGE SCALE GENOMIC DNA]</scope>
</reference>
<gene>
    <name evidence="4" type="ORF">LAMI_0H12310G</name>
</gene>
<keyword evidence="5" id="KW-1185">Reference proteome</keyword>
<dbReference type="InterPro" id="IPR003337">
    <property type="entry name" value="Trehalose_PPase"/>
</dbReference>
<dbReference type="Proteomes" id="UP000191024">
    <property type="component" value="Chromosome H"/>
</dbReference>
<dbReference type="FunFam" id="3.40.50.2000:FF:000036">
    <property type="entry name" value="Alpha,alpha-trehalose-phosphate synthase subunit Tps2"/>
    <property type="match status" value="1"/>
</dbReference>
<dbReference type="Pfam" id="PF02358">
    <property type="entry name" value="Trehalose_PPase"/>
    <property type="match status" value="1"/>
</dbReference>
<dbReference type="InterPro" id="IPR036412">
    <property type="entry name" value="HAD-like_sf"/>
</dbReference>
<dbReference type="GO" id="GO:0005946">
    <property type="term" value="C:alpha,alpha-trehalose-phosphate synthase complex (UDP-forming)"/>
    <property type="evidence" value="ECO:0007669"/>
    <property type="project" value="TreeGrafter"/>
</dbReference>
<name>A0A1G4KHM4_9SACH</name>